<evidence type="ECO:0000313" key="2">
    <source>
        <dbReference type="Proteomes" id="UP000297472"/>
    </source>
</evidence>
<evidence type="ECO:0008006" key="3">
    <source>
        <dbReference type="Google" id="ProtNLM"/>
    </source>
</evidence>
<dbReference type="RefSeq" id="WP_134425121.1">
    <property type="nucleotide sequence ID" value="NZ_SOHA01000035.1"/>
</dbReference>
<dbReference type="AlphaFoldDB" id="A0A4Y8JTS8"/>
<protein>
    <recommendedName>
        <fullName evidence="3">2'-5' RNA ligase family protein</fullName>
    </recommendedName>
</protein>
<dbReference type="EMBL" id="SOHA01000035">
    <property type="protein sequence ID" value="TFD28368.1"/>
    <property type="molecule type" value="Genomic_DNA"/>
</dbReference>
<accession>A0A4Y8JTS8</accession>
<evidence type="ECO:0000313" key="1">
    <source>
        <dbReference type="EMBL" id="TFD28368.1"/>
    </source>
</evidence>
<name>A0A4Y8JTS8_9MICO</name>
<dbReference type="Pfam" id="PF13563">
    <property type="entry name" value="2_5_RNA_ligase2"/>
    <property type="match status" value="1"/>
</dbReference>
<dbReference type="SUPFAM" id="SSF55144">
    <property type="entry name" value="LigT-like"/>
    <property type="match status" value="1"/>
</dbReference>
<dbReference type="OrthoDB" id="5125415at2"/>
<sequence>MSRLVVVLPLTPLRTGDSFPVSDWPLHITVLPPFHTDAAASVIAHVISGVVAATIAGAPGGGTALTPVAGADALFGRREDVPVTLIEDDPQLTGLHRALVDAVRPFASTPDEPAFTGPGFRAHITIKNGARVHEGQRLALSQIALVDMAPRSAASGRTVLATFPLAAPGPA</sequence>
<proteinExistence type="predicted"/>
<comment type="caution">
    <text evidence="1">The sequence shown here is derived from an EMBL/GenBank/DDBJ whole genome shotgun (WGS) entry which is preliminary data.</text>
</comment>
<dbReference type="Proteomes" id="UP000297472">
    <property type="component" value="Unassembled WGS sequence"/>
</dbReference>
<keyword evidence="2" id="KW-1185">Reference proteome</keyword>
<organism evidence="1 2">
    <name type="scientific">Cryobacterium cryoconiti</name>
    <dbReference type="NCBI Taxonomy" id="1259239"/>
    <lineage>
        <taxon>Bacteria</taxon>
        <taxon>Bacillati</taxon>
        <taxon>Actinomycetota</taxon>
        <taxon>Actinomycetes</taxon>
        <taxon>Micrococcales</taxon>
        <taxon>Microbacteriaceae</taxon>
        <taxon>Cryobacterium</taxon>
    </lineage>
</organism>
<dbReference type="InterPro" id="IPR009097">
    <property type="entry name" value="Cyclic_Pdiesterase"/>
</dbReference>
<gene>
    <name evidence="1" type="ORF">E3T49_11895</name>
</gene>
<dbReference type="Gene3D" id="3.90.1140.10">
    <property type="entry name" value="Cyclic phosphodiesterase"/>
    <property type="match status" value="1"/>
</dbReference>
<reference evidence="1 2" key="1">
    <citation type="submission" date="2019-03" db="EMBL/GenBank/DDBJ databases">
        <title>Genomics of glacier-inhabiting Cryobacterium strains.</title>
        <authorList>
            <person name="Liu Q."/>
            <person name="Xin Y.-H."/>
        </authorList>
    </citation>
    <scope>NUCLEOTIDE SEQUENCE [LARGE SCALE GENOMIC DNA]</scope>
    <source>
        <strain evidence="1 2">TMT1-51</strain>
    </source>
</reference>